<organism evidence="1 2">
    <name type="scientific">Salinirubellus salinus</name>
    <dbReference type="NCBI Taxonomy" id="1364945"/>
    <lineage>
        <taxon>Archaea</taxon>
        <taxon>Methanobacteriati</taxon>
        <taxon>Methanobacteriota</taxon>
        <taxon>Stenosarchaea group</taxon>
        <taxon>Halobacteria</taxon>
        <taxon>Halobacteriales</taxon>
        <taxon>Natronomonadaceae</taxon>
        <taxon>Salinirubellus</taxon>
    </lineage>
</organism>
<dbReference type="EMBL" id="CP104003">
    <property type="protein sequence ID" value="UWM55412.1"/>
    <property type="molecule type" value="Genomic_DNA"/>
</dbReference>
<dbReference type="Proteomes" id="UP001057580">
    <property type="component" value="Chromosome"/>
</dbReference>
<name>A0A9E7UBS3_9EURY</name>
<evidence type="ECO:0000313" key="2">
    <source>
        <dbReference type="Proteomes" id="UP001057580"/>
    </source>
</evidence>
<evidence type="ECO:0000313" key="1">
    <source>
        <dbReference type="EMBL" id="UWM55412.1"/>
    </source>
</evidence>
<dbReference type="RefSeq" id="WP_260594512.1">
    <property type="nucleotide sequence ID" value="NZ_CP104003.1"/>
</dbReference>
<keyword evidence="2" id="KW-1185">Reference proteome</keyword>
<gene>
    <name evidence="1" type="ORF">N0B31_03800</name>
</gene>
<dbReference type="GeneID" id="74941516"/>
<protein>
    <submittedName>
        <fullName evidence="1">Uncharacterized protein</fullName>
    </submittedName>
</protein>
<dbReference type="AlphaFoldDB" id="A0A9E7UBS3"/>
<reference evidence="1" key="1">
    <citation type="submission" date="2022-09" db="EMBL/GenBank/DDBJ databases">
        <title>Diverse halophilic archaea isolated from saline environments.</title>
        <authorList>
            <person name="Cui H.-L."/>
        </authorList>
    </citation>
    <scope>NUCLEOTIDE SEQUENCE</scope>
    <source>
        <strain evidence="1">ZS-35-S2</strain>
    </source>
</reference>
<accession>A0A9E7UBS3</accession>
<proteinExistence type="predicted"/>
<sequence>MLRLRDRLSRRVPPLARAFGRYVSQHRDPYLLAVLALRESVDDTVDSVTADLFAEVERALEHELEAGDLELVDGADAVRFDYDTRLVLPAMLTLGRVRELAGDVPYLRQVRRVDTDLAREGERVTYEIIRALLDGDMRDAINDDEYEDFETTVRPRARAAEVAQATLEEGVESWLAAPETPDGVASAYRHAVSLSEGHQDTDEAFRDLLERHANAEGDERGRLADEIEARYKYAPPQESSPLFEEEQYVPYFTTQYERVGILYEDMLKMYEAALGVELGESFCRAIVLMVVAAQIGLDDIDDFPEDRGEQLTPVTAELALKGTAGLDDVGRLVDRYLDAAAAAAETHLTGMAIAYIREEAHDRLAALRAELD</sequence>
<dbReference type="KEGG" id="ssai:N0B31_03800"/>